<protein>
    <recommendedName>
        <fullName evidence="4">Transposase</fullName>
    </recommendedName>
</protein>
<gene>
    <name evidence="2" type="ORF">J2S55_002944</name>
</gene>
<evidence type="ECO:0008006" key="4">
    <source>
        <dbReference type="Google" id="ProtNLM"/>
    </source>
</evidence>
<sequence length="63" mass="6727">MFYSESGLKALGAPAGRPATEPGGGETAGAWIHAQPPGPRVTGRWTRTYARVQNRLHDQKGIP</sequence>
<evidence type="ECO:0000313" key="2">
    <source>
        <dbReference type="EMBL" id="MDP9863678.1"/>
    </source>
</evidence>
<dbReference type="Proteomes" id="UP001230426">
    <property type="component" value="Unassembled WGS sequence"/>
</dbReference>
<accession>A0ABT9R3A3</accession>
<evidence type="ECO:0000313" key="3">
    <source>
        <dbReference type="Proteomes" id="UP001230426"/>
    </source>
</evidence>
<keyword evidence="3" id="KW-1185">Reference proteome</keyword>
<proteinExistence type="predicted"/>
<feature type="region of interest" description="Disordered" evidence="1">
    <location>
        <begin position="1"/>
        <end position="43"/>
    </location>
</feature>
<evidence type="ECO:0000256" key="1">
    <source>
        <dbReference type="SAM" id="MobiDB-lite"/>
    </source>
</evidence>
<dbReference type="EMBL" id="JAUSRB010000002">
    <property type="protein sequence ID" value="MDP9863678.1"/>
    <property type="molecule type" value="Genomic_DNA"/>
</dbReference>
<organism evidence="2 3">
    <name type="scientific">Streptosporangium brasiliense</name>
    <dbReference type="NCBI Taxonomy" id="47480"/>
    <lineage>
        <taxon>Bacteria</taxon>
        <taxon>Bacillati</taxon>
        <taxon>Actinomycetota</taxon>
        <taxon>Actinomycetes</taxon>
        <taxon>Streptosporangiales</taxon>
        <taxon>Streptosporangiaceae</taxon>
        <taxon>Streptosporangium</taxon>
    </lineage>
</organism>
<reference evidence="2 3" key="1">
    <citation type="submission" date="2023-07" db="EMBL/GenBank/DDBJ databases">
        <title>Sequencing the genomes of 1000 actinobacteria strains.</title>
        <authorList>
            <person name="Klenk H.-P."/>
        </authorList>
    </citation>
    <scope>NUCLEOTIDE SEQUENCE [LARGE SCALE GENOMIC DNA]</scope>
    <source>
        <strain evidence="2 3">DSM 44109</strain>
    </source>
</reference>
<comment type="caution">
    <text evidence="2">The sequence shown here is derived from an EMBL/GenBank/DDBJ whole genome shotgun (WGS) entry which is preliminary data.</text>
</comment>
<name>A0ABT9R3A3_9ACTN</name>